<accession>A0A822XK50</accession>
<dbReference type="AlphaFoldDB" id="A0A822XK50"/>
<name>A0A822XK50_NELNU</name>
<gene>
    <name evidence="2" type="ORF">HUJ06_019401</name>
</gene>
<sequence>MRWQHVGFVIGRMSIVLNTCDNPELVIQFQALSGDRLTEDIMSLPVPGLLAEPRDPTTTTSKETPSLLTRSTSSILLSPPADSDRNYSVNCSRELFGCTFETATAIYLQL</sequence>
<feature type="region of interest" description="Disordered" evidence="1">
    <location>
        <begin position="48"/>
        <end position="69"/>
    </location>
</feature>
<keyword evidence="3" id="KW-1185">Reference proteome</keyword>
<reference evidence="2 3" key="1">
    <citation type="journal article" date="2020" name="Mol. Biol. Evol.">
        <title>Distinct Expression and Methylation Patterns for Genes with Different Fates following a Single Whole-Genome Duplication in Flowering Plants.</title>
        <authorList>
            <person name="Shi T."/>
            <person name="Rahmani R.S."/>
            <person name="Gugger P.F."/>
            <person name="Wang M."/>
            <person name="Li H."/>
            <person name="Zhang Y."/>
            <person name="Li Z."/>
            <person name="Wang Q."/>
            <person name="Van de Peer Y."/>
            <person name="Marchal K."/>
            <person name="Chen J."/>
        </authorList>
    </citation>
    <scope>NUCLEOTIDE SEQUENCE [LARGE SCALE GENOMIC DNA]</scope>
    <source>
        <tissue evidence="2">Leaf</tissue>
    </source>
</reference>
<evidence type="ECO:0000313" key="3">
    <source>
        <dbReference type="Proteomes" id="UP000607653"/>
    </source>
</evidence>
<organism evidence="2 3">
    <name type="scientific">Nelumbo nucifera</name>
    <name type="common">Sacred lotus</name>
    <dbReference type="NCBI Taxonomy" id="4432"/>
    <lineage>
        <taxon>Eukaryota</taxon>
        <taxon>Viridiplantae</taxon>
        <taxon>Streptophyta</taxon>
        <taxon>Embryophyta</taxon>
        <taxon>Tracheophyta</taxon>
        <taxon>Spermatophyta</taxon>
        <taxon>Magnoliopsida</taxon>
        <taxon>Proteales</taxon>
        <taxon>Nelumbonaceae</taxon>
        <taxon>Nelumbo</taxon>
    </lineage>
</organism>
<dbReference type="Proteomes" id="UP000607653">
    <property type="component" value="Unassembled WGS sequence"/>
</dbReference>
<proteinExistence type="predicted"/>
<evidence type="ECO:0000313" key="2">
    <source>
        <dbReference type="EMBL" id="DAD17938.1"/>
    </source>
</evidence>
<protein>
    <submittedName>
        <fullName evidence="2">Uncharacterized protein</fullName>
    </submittedName>
</protein>
<evidence type="ECO:0000256" key="1">
    <source>
        <dbReference type="SAM" id="MobiDB-lite"/>
    </source>
</evidence>
<comment type="caution">
    <text evidence="2">The sequence shown here is derived from an EMBL/GenBank/DDBJ whole genome shotgun (WGS) entry which is preliminary data.</text>
</comment>
<dbReference type="EMBL" id="DUZY01000001">
    <property type="protein sequence ID" value="DAD17938.1"/>
    <property type="molecule type" value="Genomic_DNA"/>
</dbReference>